<dbReference type="OrthoDB" id="9765330at2"/>
<dbReference type="KEGG" id="chu:CHU_3542"/>
<reference evidence="1 2" key="1">
    <citation type="journal article" date="2007" name="Appl. Environ. Microbiol.">
        <title>Genome sequence of the cellulolytic gliding bacterium Cytophaga hutchinsonii.</title>
        <authorList>
            <person name="Xie G."/>
            <person name="Bruce D.C."/>
            <person name="Challacombe J.F."/>
            <person name="Chertkov O."/>
            <person name="Detter J.C."/>
            <person name="Gilna P."/>
            <person name="Han C.S."/>
            <person name="Lucas S."/>
            <person name="Misra M."/>
            <person name="Myers G.L."/>
            <person name="Richardson P."/>
            <person name="Tapia R."/>
            <person name="Thayer N."/>
            <person name="Thompson L.S."/>
            <person name="Brettin T.S."/>
            <person name="Henrissat B."/>
            <person name="Wilson D.B."/>
            <person name="McBride M.J."/>
        </authorList>
    </citation>
    <scope>NUCLEOTIDE SEQUENCE [LARGE SCALE GENOMIC DNA]</scope>
    <source>
        <strain evidence="2">ATCC 33406 / DSM 1761 / CIP 103989 / NBRC 15051 / NCIMB 9469 / D465</strain>
    </source>
</reference>
<accession>A0A6N4SW13</accession>
<evidence type="ECO:0000313" key="2">
    <source>
        <dbReference type="Proteomes" id="UP000001822"/>
    </source>
</evidence>
<protein>
    <submittedName>
        <fullName evidence="1">Uncharacterized protein</fullName>
    </submittedName>
</protein>
<dbReference type="Proteomes" id="UP000001822">
    <property type="component" value="Chromosome"/>
</dbReference>
<dbReference type="GO" id="GO:0005975">
    <property type="term" value="P:carbohydrate metabolic process"/>
    <property type="evidence" value="ECO:0007669"/>
    <property type="project" value="InterPro"/>
</dbReference>
<dbReference type="InterPro" id="IPR008928">
    <property type="entry name" value="6-hairpin_glycosidase_sf"/>
</dbReference>
<organism evidence="1 2">
    <name type="scientific">Cytophaga hutchinsonii (strain ATCC 33406 / DSM 1761 / CIP 103989 / NBRC 15051 / NCIMB 9469 / D465)</name>
    <dbReference type="NCBI Taxonomy" id="269798"/>
    <lineage>
        <taxon>Bacteria</taxon>
        <taxon>Pseudomonadati</taxon>
        <taxon>Bacteroidota</taxon>
        <taxon>Cytophagia</taxon>
        <taxon>Cytophagales</taxon>
        <taxon>Cytophagaceae</taxon>
        <taxon>Cytophaga</taxon>
    </lineage>
</organism>
<evidence type="ECO:0000313" key="1">
    <source>
        <dbReference type="EMBL" id="ABG60775.1"/>
    </source>
</evidence>
<proteinExistence type="predicted"/>
<dbReference type="SUPFAM" id="SSF48208">
    <property type="entry name" value="Six-hairpin glycosidases"/>
    <property type="match status" value="2"/>
</dbReference>
<keyword evidence="2" id="KW-1185">Reference proteome</keyword>
<dbReference type="AlphaFoldDB" id="A0A6N4SW13"/>
<sequence length="357" mass="40964">MRKLRNKSNAKSEQDVIKTFSTTQATDVINAAPQKAAALHTSNAVLTYKTIPAYNKQSADYTNQSFAEYSFNQIKTLTTDFGFKQNINDTDLNIYALDDNATALVIMCEHYELTREKTDLELIDIYLNFIQYCLQPNGYFFKYVDIEKKFTDENNGVNLADTTGCAIWALGYLISKKKMLPAETVEKAEAMFVEALAGIKKIHSVNAIAYIIKGLHYRNTRNETIEGVWLIKQYANILVNLYKDVENNNWKWFQSTISLSSSQISEALLCAWLSTGEPAYKQISKTSFDFLLSKVFKNDDSASFLQEEKMFEGKKSTEVNTLIFALNTFHKVFKDDEYLVKIKRSAEWLEWNKFMSI</sequence>
<dbReference type="RefSeq" id="WP_011586882.1">
    <property type="nucleotide sequence ID" value="NC_008255.1"/>
</dbReference>
<name>A0A6N4SW13_CYTH3</name>
<gene>
    <name evidence="1" type="ordered locus">CHU_3542</name>
</gene>
<dbReference type="EMBL" id="CP000383">
    <property type="protein sequence ID" value="ABG60775.1"/>
    <property type="molecule type" value="Genomic_DNA"/>
</dbReference>